<gene>
    <name evidence="3" type="ORF">PFDSM3638_02000</name>
</gene>
<dbReference type="InterPro" id="IPR025646">
    <property type="entry name" value="DUF4350"/>
</dbReference>
<dbReference type="Proteomes" id="UP000324354">
    <property type="component" value="Chromosome"/>
</dbReference>
<protein>
    <submittedName>
        <fullName evidence="3">DUF4350 domain-containing protein</fullName>
    </submittedName>
</protein>
<feature type="domain" description="DUF4350" evidence="2">
    <location>
        <begin position="35"/>
        <end position="222"/>
    </location>
</feature>
<evidence type="ECO:0000313" key="3">
    <source>
        <dbReference type="EMBL" id="QEK78122.1"/>
    </source>
</evidence>
<dbReference type="GeneID" id="13302213"/>
<keyword evidence="1" id="KW-0472">Membrane</keyword>
<accession>A0A5C0XN93</accession>
<keyword evidence="1" id="KW-1133">Transmembrane helix</keyword>
<name>A0A5C0XN93_PYRFU</name>
<dbReference type="EMBL" id="CP023154">
    <property type="protein sequence ID" value="QEK78122.1"/>
    <property type="molecule type" value="Genomic_DNA"/>
</dbReference>
<dbReference type="GeneID" id="41712203"/>
<evidence type="ECO:0000259" key="2">
    <source>
        <dbReference type="Pfam" id="PF14258"/>
    </source>
</evidence>
<reference evidence="3 4" key="1">
    <citation type="submission" date="2017-08" db="EMBL/GenBank/DDBJ databases">
        <title>Resequencing and Reannotation of the genome of Pyrococcus furiosus type strain DSM3638.</title>
        <authorList>
            <person name="Reichelt R.M."/>
            <person name="Bunk B."/>
        </authorList>
    </citation>
    <scope>NUCLEOTIDE SEQUENCE [LARGE SCALE GENOMIC DNA]</scope>
    <source>
        <strain evidence="3 4">DSM 3638</strain>
    </source>
</reference>
<organism evidence="3 4">
    <name type="scientific">Pyrococcus furiosus (strain ATCC 43587 / DSM 3638 / JCM 8422 / Vc1)</name>
    <dbReference type="NCBI Taxonomy" id="186497"/>
    <lineage>
        <taxon>Archaea</taxon>
        <taxon>Methanobacteriati</taxon>
        <taxon>Methanobacteriota</taxon>
        <taxon>Thermococci</taxon>
        <taxon>Thermococcales</taxon>
        <taxon>Thermococcaceae</taxon>
        <taxon>Pyrococcus</taxon>
    </lineage>
</organism>
<proteinExistence type="predicted"/>
<dbReference type="AlphaFoldDB" id="A0A5C0XN93"/>
<dbReference type="Pfam" id="PF14258">
    <property type="entry name" value="DUF4350"/>
    <property type="match status" value="1"/>
</dbReference>
<sequence>MRRAIYFSLIAIGIFFMISPLTVPLFTNTTPFSIFNPSPMGASSFAKVLFQGGEIYPILISFNSFELGKREGTLIILGPDLSYSSQEIEEIKEFLENGGILILIDDFGTGNEILEGLNLSVRFAKTQPIDVFYSKNYNFPVVVRINDENLENVEMIILNVPSVITWSNGSIVTSKITMLGRSFRQYSIMATLDYGKGKIVLFSDPSVFTNEMFKYNSKFIESFVEAYVEYPAYIDEAHHSGFNIVQTGTVTIRREVNKQLAFLVISTVTLIALFIESGMATKTIKLGLKLMNKILNRIFGEEKTTIDDIIEELKKEGYDERILKKIIRGIEKSRRLGESGIRGKIPSKAQKRNS</sequence>
<dbReference type="OrthoDB" id="372296at2157"/>
<dbReference type="RefSeq" id="WP_011011519.1">
    <property type="nucleotide sequence ID" value="NC_003413.1"/>
</dbReference>
<keyword evidence="1" id="KW-0812">Transmembrane</keyword>
<evidence type="ECO:0000256" key="1">
    <source>
        <dbReference type="SAM" id="Phobius"/>
    </source>
</evidence>
<feature type="transmembrane region" description="Helical" evidence="1">
    <location>
        <begin position="5"/>
        <end position="26"/>
    </location>
</feature>
<evidence type="ECO:0000313" key="4">
    <source>
        <dbReference type="Proteomes" id="UP000324354"/>
    </source>
</evidence>